<dbReference type="Gene3D" id="3.90.310.10">
    <property type="entry name" value="ENV polyprotein, receptor-binding domain"/>
    <property type="match status" value="1"/>
</dbReference>
<proteinExistence type="predicted"/>
<dbReference type="PANTHER" id="PTHR10424:SF82">
    <property type="entry name" value="ENVELOPE GLYCOPROTEIN-RELATED"/>
    <property type="match status" value="1"/>
</dbReference>
<keyword evidence="1" id="KW-0812">Transmembrane</keyword>
<dbReference type="EMBL" id="CAAGRJ010003513">
    <property type="protein sequence ID" value="VFV21397.1"/>
    <property type="molecule type" value="Genomic_DNA"/>
</dbReference>
<evidence type="ECO:0000313" key="2">
    <source>
        <dbReference type="EMBL" id="VFV21397.1"/>
    </source>
</evidence>
<dbReference type="Gene3D" id="1.10.287.210">
    <property type="match status" value="1"/>
</dbReference>
<keyword evidence="1" id="KW-0472">Membrane</keyword>
<gene>
    <name evidence="2" type="ORF">LYPA_23C021206</name>
</gene>
<keyword evidence="1" id="KW-1133">Transmembrane helix</keyword>
<protein>
    <submittedName>
        <fullName evidence="2">Envelope glyco</fullName>
    </submittedName>
</protein>
<keyword evidence="3" id="KW-1185">Reference proteome</keyword>
<evidence type="ECO:0000313" key="3">
    <source>
        <dbReference type="Proteomes" id="UP000386466"/>
    </source>
</evidence>
<dbReference type="CDD" id="cd09851">
    <property type="entry name" value="HTLV-1-like_HR1-HR2"/>
    <property type="match status" value="1"/>
</dbReference>
<reference evidence="2 3" key="1">
    <citation type="submission" date="2019-01" db="EMBL/GenBank/DDBJ databases">
        <authorList>
            <person name="Alioto T."/>
            <person name="Alioto T."/>
        </authorList>
    </citation>
    <scope>NUCLEOTIDE SEQUENCE [LARGE SCALE GENOMIC DNA]</scope>
</reference>
<dbReference type="InterPro" id="IPR008981">
    <property type="entry name" value="FMuLV_rcpt-bd"/>
</dbReference>
<accession>A0A485MM74</accession>
<dbReference type="PANTHER" id="PTHR10424">
    <property type="entry name" value="VIRAL ENVELOPE PROTEIN"/>
    <property type="match status" value="1"/>
</dbReference>
<organism evidence="2 3">
    <name type="scientific">Lynx pardinus</name>
    <name type="common">Iberian lynx</name>
    <name type="synonym">Felis pardina</name>
    <dbReference type="NCBI Taxonomy" id="191816"/>
    <lineage>
        <taxon>Eukaryota</taxon>
        <taxon>Metazoa</taxon>
        <taxon>Chordata</taxon>
        <taxon>Craniata</taxon>
        <taxon>Vertebrata</taxon>
        <taxon>Euteleostomi</taxon>
        <taxon>Mammalia</taxon>
        <taxon>Eutheria</taxon>
        <taxon>Laurasiatheria</taxon>
        <taxon>Carnivora</taxon>
        <taxon>Feliformia</taxon>
        <taxon>Felidae</taxon>
        <taxon>Felinae</taxon>
        <taxon>Lynx</taxon>
    </lineage>
</organism>
<dbReference type="InterPro" id="IPR018154">
    <property type="entry name" value="TLV/ENV_coat_polyprotein"/>
</dbReference>
<dbReference type="AlphaFoldDB" id="A0A485MM74"/>
<evidence type="ECO:0000256" key="1">
    <source>
        <dbReference type="SAM" id="Phobius"/>
    </source>
</evidence>
<dbReference type="SUPFAM" id="SSF58069">
    <property type="entry name" value="Virus ectodomain"/>
    <property type="match status" value="1"/>
</dbReference>
<feature type="transmembrane region" description="Helical" evidence="1">
    <location>
        <begin position="395"/>
        <end position="415"/>
    </location>
</feature>
<dbReference type="Proteomes" id="UP000386466">
    <property type="component" value="Unassembled WGS sequence"/>
</dbReference>
<dbReference type="SUPFAM" id="SSF49830">
    <property type="entry name" value="ENV polyprotein, receptor-binding domain"/>
    <property type="match status" value="1"/>
</dbReference>
<dbReference type="Pfam" id="PF00429">
    <property type="entry name" value="TLV_coat"/>
    <property type="match status" value="2"/>
</dbReference>
<name>A0A485MM74_LYNPA</name>
<sequence>MGLRTHWDINWLSQNPSGLIKVQLNATHPSCSERPYCNPVTISFMETGKQATNWGAGLLWGLWLYQSGYDNGVLFMIRQLENPKGQTLGIGPNTVLVPPVLTSPQPQRLAHNTSDGGTPVPTLLSPLLPLDPSQHLLWALMSKAYKFLNATKPNLTRSCWLCYDIRPPFYEGIAIMGQYNTTTDPNACRLCATPINNTGYYLPPQDSWWACSEGLTPCAPGQVINRTEGFCVLVQLLPRIIYHSDEQVLQWKDADTHQQSKREPISAITIASLLGIGLASHYSSLRAAIDIDVERIETSISHLQESLTSLSEVVLQNRRGLDLVFLQQGGVSAALNEECCFYTDYSGIVRESMAKVREGLAKQKREREQQQGWFESRFSHSPWLTTLLSSLADPLIILLLLTFGPCLINRLVAFVRD</sequence>